<name>A0AAD8RWE3_LOLMU</name>
<dbReference type="PANTHER" id="PTHR10366:SF702">
    <property type="entry name" value="NAD-DEPENDENT EPIMERASE_DEHYDRATASE DOMAIN-CONTAINING PROTEIN"/>
    <property type="match status" value="1"/>
</dbReference>
<dbReference type="AlphaFoldDB" id="A0AAD8RWE3"/>
<evidence type="ECO:0000313" key="4">
    <source>
        <dbReference type="EMBL" id="KAK1631962.1"/>
    </source>
</evidence>
<dbReference type="Proteomes" id="UP001231189">
    <property type="component" value="Unassembled WGS sequence"/>
</dbReference>
<feature type="compositionally biased region" description="Basic and acidic residues" evidence="2">
    <location>
        <begin position="28"/>
        <end position="43"/>
    </location>
</feature>
<dbReference type="FunFam" id="3.40.50.720:FF:000382">
    <property type="entry name" value="NAD(P)-binding Rossmann-fold superfamily protein"/>
    <property type="match status" value="1"/>
</dbReference>
<dbReference type="InterPro" id="IPR001509">
    <property type="entry name" value="Epimerase_deHydtase"/>
</dbReference>
<reference evidence="4" key="1">
    <citation type="submission" date="2023-07" db="EMBL/GenBank/DDBJ databases">
        <title>A chromosome-level genome assembly of Lolium multiflorum.</title>
        <authorList>
            <person name="Chen Y."/>
            <person name="Copetti D."/>
            <person name="Kolliker R."/>
            <person name="Studer B."/>
        </authorList>
    </citation>
    <scope>NUCLEOTIDE SEQUENCE</scope>
    <source>
        <strain evidence="4">02402/16</strain>
        <tissue evidence="4">Leaf</tissue>
    </source>
</reference>
<evidence type="ECO:0000259" key="3">
    <source>
        <dbReference type="Pfam" id="PF01370"/>
    </source>
</evidence>
<evidence type="ECO:0000256" key="2">
    <source>
        <dbReference type="SAM" id="MobiDB-lite"/>
    </source>
</evidence>
<dbReference type="CDD" id="cd08958">
    <property type="entry name" value="FR_SDR_e"/>
    <property type="match status" value="2"/>
</dbReference>
<protein>
    <recommendedName>
        <fullName evidence="3">NAD-dependent epimerase/dehydratase domain-containing protein</fullName>
    </recommendedName>
</protein>
<evidence type="ECO:0000313" key="5">
    <source>
        <dbReference type="Proteomes" id="UP001231189"/>
    </source>
</evidence>
<gene>
    <name evidence="4" type="ORF">QYE76_006277</name>
</gene>
<keyword evidence="5" id="KW-1185">Reference proteome</keyword>
<dbReference type="FunFam" id="3.40.50.720:FF:000219">
    <property type="entry name" value="Cinnamoyl-CoA reductase 1"/>
    <property type="match status" value="1"/>
</dbReference>
<dbReference type="EMBL" id="JAUUTY010000005">
    <property type="protein sequence ID" value="KAK1631962.1"/>
    <property type="molecule type" value="Genomic_DNA"/>
</dbReference>
<dbReference type="Pfam" id="PF01370">
    <property type="entry name" value="Epimerase"/>
    <property type="match status" value="2"/>
</dbReference>
<comment type="caution">
    <text evidence="4">The sequence shown here is derived from an EMBL/GenBank/DDBJ whole genome shotgun (WGS) entry which is preliminary data.</text>
</comment>
<dbReference type="GO" id="GO:0016616">
    <property type="term" value="F:oxidoreductase activity, acting on the CH-OH group of donors, NAD or NADP as acceptor"/>
    <property type="evidence" value="ECO:0007669"/>
    <property type="project" value="TreeGrafter"/>
</dbReference>
<evidence type="ECO:0000256" key="1">
    <source>
        <dbReference type="ARBA" id="ARBA00023002"/>
    </source>
</evidence>
<feature type="region of interest" description="Disordered" evidence="2">
    <location>
        <begin position="20"/>
        <end position="43"/>
    </location>
</feature>
<dbReference type="SUPFAM" id="SSF51735">
    <property type="entry name" value="NAD(P)-binding Rossmann-fold domains"/>
    <property type="match status" value="2"/>
</dbReference>
<feature type="domain" description="NAD-dependent epimerase/dehydratase" evidence="3">
    <location>
        <begin position="123"/>
        <end position="359"/>
    </location>
</feature>
<sequence length="778" mass="86072">MRRGISSSWARVIACSGNSSMWGQGKTARSESRSRQAREREHAGIEPCSLVRVNASMYEASGRRGVGERQRCRCGQAKQRGGRPALGGAAHACEAGGKEEKKIGPKAVDGGRRGGEMAPPRRVCVTGGGGFIASWLVKLLLSRGYAVHATLRDPCDPKNVHLKQLDRASGNLHLFKADVLDCETLTRAFEGCEGVFHLATPVPEDKIIDPESEVMAPAVKGTSNVLKVCLAMKVQKVIVLSSTAAVDFNPNWPQGRLKDESCWSDKECCKENEDLYSVAKIVAEQASLEYAEKNGLTVVTLCPPLVFGPLLQPMVNTSSKFLIYVIKGGPDVMNNKLWHMVDVRDVADALLLVYEKAESSGRYICVPNNICTKDLVDLLKKMYPKYSYVNNIVDVEHKAPITSQKLRGLGWEPRKLEETLSDSVECYEKTGLLQDSTGRPFRLPHLFRLAGDHYIASWLVKLLLSRGYAVHATVRDPRDPKNACLAQLDGAPDNLRIFKADMLDYETVVAAFAGCDGVFHVATPVPEQKMVDPEKEMMDPTVKGTSNVLKACSATNIKKLVLVSSAASLCFNPDWPEDKIKDESCWSDKEFCRENENWYSLAKTEAEEMALEYGEKNGLHVATFCPGLVFGPLLQHVALNTSSKVLLYIIKGGPDTMNNNFWPIVDVRDVADALLLLYNKAGPSERYICSLDQMDIIDLVRTLKGMHPNYSYADKMVDVGCKAAMTSNKLKNLGWRPRKLEEMLADSVHSYEKAGLLQVSDGEPCRLPFFYRMPPVQE</sequence>
<dbReference type="Gene3D" id="3.40.50.720">
    <property type="entry name" value="NAD(P)-binding Rossmann-like Domain"/>
    <property type="match status" value="2"/>
</dbReference>
<feature type="domain" description="NAD-dependent epimerase/dehydratase" evidence="3">
    <location>
        <begin position="454"/>
        <end position="683"/>
    </location>
</feature>
<keyword evidence="1" id="KW-0560">Oxidoreductase</keyword>
<organism evidence="4 5">
    <name type="scientific">Lolium multiflorum</name>
    <name type="common">Italian ryegrass</name>
    <name type="synonym">Lolium perenne subsp. multiflorum</name>
    <dbReference type="NCBI Taxonomy" id="4521"/>
    <lineage>
        <taxon>Eukaryota</taxon>
        <taxon>Viridiplantae</taxon>
        <taxon>Streptophyta</taxon>
        <taxon>Embryophyta</taxon>
        <taxon>Tracheophyta</taxon>
        <taxon>Spermatophyta</taxon>
        <taxon>Magnoliopsida</taxon>
        <taxon>Liliopsida</taxon>
        <taxon>Poales</taxon>
        <taxon>Poaceae</taxon>
        <taxon>BOP clade</taxon>
        <taxon>Pooideae</taxon>
        <taxon>Poodae</taxon>
        <taxon>Poeae</taxon>
        <taxon>Poeae Chloroplast Group 2 (Poeae type)</taxon>
        <taxon>Loliodinae</taxon>
        <taxon>Loliinae</taxon>
        <taxon>Lolium</taxon>
    </lineage>
</organism>
<proteinExistence type="predicted"/>
<dbReference type="InterPro" id="IPR050425">
    <property type="entry name" value="NAD(P)_dehydrat-like"/>
</dbReference>
<dbReference type="InterPro" id="IPR036291">
    <property type="entry name" value="NAD(P)-bd_dom_sf"/>
</dbReference>
<accession>A0AAD8RWE3</accession>
<dbReference type="PANTHER" id="PTHR10366">
    <property type="entry name" value="NAD DEPENDENT EPIMERASE/DEHYDRATASE"/>
    <property type="match status" value="1"/>
</dbReference>